<organism evidence="1 2">
    <name type="scientific">Iris pallida</name>
    <name type="common">Sweet iris</name>
    <dbReference type="NCBI Taxonomy" id="29817"/>
    <lineage>
        <taxon>Eukaryota</taxon>
        <taxon>Viridiplantae</taxon>
        <taxon>Streptophyta</taxon>
        <taxon>Embryophyta</taxon>
        <taxon>Tracheophyta</taxon>
        <taxon>Spermatophyta</taxon>
        <taxon>Magnoliopsida</taxon>
        <taxon>Liliopsida</taxon>
        <taxon>Asparagales</taxon>
        <taxon>Iridaceae</taxon>
        <taxon>Iridoideae</taxon>
        <taxon>Irideae</taxon>
        <taxon>Iris</taxon>
    </lineage>
</organism>
<keyword evidence="2" id="KW-1185">Reference proteome</keyword>
<comment type="caution">
    <text evidence="1">The sequence shown here is derived from an EMBL/GenBank/DDBJ whole genome shotgun (WGS) entry which is preliminary data.</text>
</comment>
<gene>
    <name evidence="1" type="ORF">M6B38_176640</name>
</gene>
<name>A0AAX6EQ89_IRIPA</name>
<reference evidence="1" key="2">
    <citation type="submission" date="2023-04" db="EMBL/GenBank/DDBJ databases">
        <authorList>
            <person name="Bruccoleri R.E."/>
            <person name="Oakeley E.J."/>
            <person name="Faust A.-M."/>
            <person name="Dessus-Babus S."/>
            <person name="Altorfer M."/>
            <person name="Burckhardt D."/>
            <person name="Oertli M."/>
            <person name="Naumann U."/>
            <person name="Petersen F."/>
            <person name="Wong J."/>
        </authorList>
    </citation>
    <scope>NUCLEOTIDE SEQUENCE</scope>
    <source>
        <strain evidence="1">GSM-AAB239-AS_SAM_17_03QT</strain>
        <tissue evidence="1">Leaf</tissue>
    </source>
</reference>
<proteinExistence type="predicted"/>
<dbReference type="Proteomes" id="UP001140949">
    <property type="component" value="Unassembled WGS sequence"/>
</dbReference>
<accession>A0AAX6EQ89</accession>
<dbReference type="EMBL" id="JANAVB010035020">
    <property type="protein sequence ID" value="KAJ6805945.1"/>
    <property type="molecule type" value="Genomic_DNA"/>
</dbReference>
<evidence type="ECO:0000313" key="2">
    <source>
        <dbReference type="Proteomes" id="UP001140949"/>
    </source>
</evidence>
<evidence type="ECO:0000313" key="1">
    <source>
        <dbReference type="EMBL" id="KAJ6805945.1"/>
    </source>
</evidence>
<dbReference type="AlphaFoldDB" id="A0AAX6EQ89"/>
<sequence length="168" mass="18666">MLSPLMVSTVWELLPSRPISGKWVLPPSASLGRTTFSLWRCCCCWVQRISSSPGCCCCSPAQRYQQVGTDSAAHTSVFQHRVGADVVAQHSAYHRQEGTAAAVQQRVSRAAKISGISAHISNPWMAPASGLMLNITGRIGDPPHSRWRDYSRRERQLHWHSLFLLGRD</sequence>
<reference evidence="1" key="1">
    <citation type="journal article" date="2023" name="GigaByte">
        <title>Genome assembly of the bearded iris, Iris pallida Lam.</title>
        <authorList>
            <person name="Bruccoleri R.E."/>
            <person name="Oakeley E.J."/>
            <person name="Faust A.M.E."/>
            <person name="Altorfer M."/>
            <person name="Dessus-Babus S."/>
            <person name="Burckhardt D."/>
            <person name="Oertli M."/>
            <person name="Naumann U."/>
            <person name="Petersen F."/>
            <person name="Wong J."/>
        </authorList>
    </citation>
    <scope>NUCLEOTIDE SEQUENCE</scope>
    <source>
        <strain evidence="1">GSM-AAB239-AS_SAM_17_03QT</strain>
    </source>
</reference>
<protein>
    <submittedName>
        <fullName evidence="1">Uncharacterized protein</fullName>
    </submittedName>
</protein>